<dbReference type="InterPro" id="IPR041711">
    <property type="entry name" value="Met-tRNA-FMT_N"/>
</dbReference>
<evidence type="ECO:0000313" key="12">
    <source>
        <dbReference type="Proteomes" id="UP000030826"/>
    </source>
</evidence>
<name>A0A0B1Q682_9HYPH</name>
<evidence type="ECO:0000259" key="9">
    <source>
        <dbReference type="Pfam" id="PF00551"/>
    </source>
</evidence>
<feature type="domain" description="Formyl transferase N-terminal" evidence="9">
    <location>
        <begin position="5"/>
        <end position="182"/>
    </location>
</feature>
<comment type="catalytic activity">
    <reaction evidence="7 8">
        <text>L-methionyl-tRNA(fMet) + (6R)-10-formyltetrahydrofolate = N-formyl-L-methionyl-tRNA(fMet) + (6S)-5,6,7,8-tetrahydrofolate + H(+)</text>
        <dbReference type="Rhea" id="RHEA:24380"/>
        <dbReference type="Rhea" id="RHEA-COMP:9952"/>
        <dbReference type="Rhea" id="RHEA-COMP:9953"/>
        <dbReference type="ChEBI" id="CHEBI:15378"/>
        <dbReference type="ChEBI" id="CHEBI:57453"/>
        <dbReference type="ChEBI" id="CHEBI:78530"/>
        <dbReference type="ChEBI" id="CHEBI:78844"/>
        <dbReference type="ChEBI" id="CHEBI:195366"/>
        <dbReference type="EC" id="2.1.2.9"/>
    </reaction>
</comment>
<comment type="caution">
    <text evidence="11">The sequence shown here is derived from an EMBL/GenBank/DDBJ whole genome shotgun (WGS) entry which is preliminary data.</text>
</comment>
<evidence type="ECO:0000256" key="2">
    <source>
        <dbReference type="ARBA" id="ARBA00010699"/>
    </source>
</evidence>
<sequence>MALTIVFMGTPEFSVPTLQAIHAAGHRLAAVYTQPPRPAGRGMEERPSAVHRAALGLDIPVRCPTSLKAPEEQAAFAGLGADVAVVVAYGLLLPQPILDAPRYGALNGHASLLPRWRGAAPIQRAIEAGDRETGMMVMRMEAGLDTGPVALAQSLPIGDTETATELHDRLADASARLMVEALERLENGTLTFEDQEAIAAATGRTPVYARKIAKAEARLDFAQPARDVARKINAFSPFPGAWAQLDDGAERFKLLRATVAEGDGAPGTLLDDALRVACGDGAVQILELQKQGGKPMKAADFLRGQRLPAGARFA</sequence>
<comment type="function">
    <text evidence="1 8">Attaches a formyl group to the free amino group of methionyl-tRNA(fMet). The formyl group appears to play a dual role in the initiator identity of N-formylmethionyl-tRNA by promoting its recognition by IF2 and preventing the misappropriation of this tRNA by the elongation apparatus.</text>
</comment>
<dbReference type="SUPFAM" id="SSF53328">
    <property type="entry name" value="Formyltransferase"/>
    <property type="match status" value="1"/>
</dbReference>
<dbReference type="Gene3D" id="3.40.50.170">
    <property type="entry name" value="Formyl transferase, N-terminal domain"/>
    <property type="match status" value="1"/>
</dbReference>
<evidence type="ECO:0000256" key="6">
    <source>
        <dbReference type="ARBA" id="ARBA00022917"/>
    </source>
</evidence>
<accession>A0A0B1Q682</accession>
<comment type="similarity">
    <text evidence="2 8">Belongs to the Fmt family.</text>
</comment>
<evidence type="ECO:0000256" key="4">
    <source>
        <dbReference type="ARBA" id="ARBA00016014"/>
    </source>
</evidence>
<evidence type="ECO:0000256" key="7">
    <source>
        <dbReference type="ARBA" id="ARBA00048558"/>
    </source>
</evidence>
<dbReference type="EMBL" id="JRFJ01000001">
    <property type="protein sequence ID" value="KHJ55899.1"/>
    <property type="molecule type" value="Genomic_DNA"/>
</dbReference>
<dbReference type="GO" id="GO:0005829">
    <property type="term" value="C:cytosol"/>
    <property type="evidence" value="ECO:0007669"/>
    <property type="project" value="TreeGrafter"/>
</dbReference>
<evidence type="ECO:0000256" key="5">
    <source>
        <dbReference type="ARBA" id="ARBA00022679"/>
    </source>
</evidence>
<evidence type="ECO:0000256" key="1">
    <source>
        <dbReference type="ARBA" id="ARBA00002606"/>
    </source>
</evidence>
<keyword evidence="5 8" id="KW-0808">Transferase</keyword>
<evidence type="ECO:0000313" key="11">
    <source>
        <dbReference type="EMBL" id="KHJ55899.1"/>
    </source>
</evidence>
<evidence type="ECO:0000256" key="3">
    <source>
        <dbReference type="ARBA" id="ARBA00012261"/>
    </source>
</evidence>
<reference evidence="11 12" key="1">
    <citation type="submission" date="2014-09" db="EMBL/GenBank/DDBJ databases">
        <title>Isolation and characterization of Aurantimonas altamirensis ON-56566 from clinical sample following a dog bite.</title>
        <authorList>
            <person name="Eshaghi A."/>
            <person name="Li A."/>
            <person name="Shahinas D."/>
            <person name="Bahn P."/>
            <person name="Kus J.V."/>
            <person name="Patel S.N."/>
        </authorList>
    </citation>
    <scope>NUCLEOTIDE SEQUENCE [LARGE SCALE GENOMIC DNA]</scope>
    <source>
        <strain evidence="11 12">ON-56566</strain>
    </source>
</reference>
<dbReference type="RefSeq" id="WP_039188973.1">
    <property type="nucleotide sequence ID" value="NZ_JRFJ01000001.1"/>
</dbReference>
<dbReference type="AlphaFoldDB" id="A0A0B1Q682"/>
<dbReference type="PANTHER" id="PTHR11138">
    <property type="entry name" value="METHIONYL-TRNA FORMYLTRANSFERASE"/>
    <property type="match status" value="1"/>
</dbReference>
<dbReference type="InterPro" id="IPR036477">
    <property type="entry name" value="Formyl_transf_N_sf"/>
</dbReference>
<dbReference type="Proteomes" id="UP000030826">
    <property type="component" value="Unassembled WGS sequence"/>
</dbReference>
<evidence type="ECO:0000256" key="8">
    <source>
        <dbReference type="HAMAP-Rule" id="MF_00182"/>
    </source>
</evidence>
<dbReference type="InterPro" id="IPR037022">
    <property type="entry name" value="Formyl_trans_C_sf"/>
</dbReference>
<dbReference type="PANTHER" id="PTHR11138:SF5">
    <property type="entry name" value="METHIONYL-TRNA FORMYLTRANSFERASE, MITOCHONDRIAL"/>
    <property type="match status" value="1"/>
</dbReference>
<dbReference type="InterPro" id="IPR005793">
    <property type="entry name" value="Formyl_trans_C"/>
</dbReference>
<evidence type="ECO:0000259" key="10">
    <source>
        <dbReference type="Pfam" id="PF02911"/>
    </source>
</evidence>
<dbReference type="SUPFAM" id="SSF50486">
    <property type="entry name" value="FMT C-terminal domain-like"/>
    <property type="match status" value="1"/>
</dbReference>
<dbReference type="STRING" id="370622.LA66_04560"/>
<dbReference type="InterPro" id="IPR011034">
    <property type="entry name" value="Formyl_transferase-like_C_sf"/>
</dbReference>
<dbReference type="InterPro" id="IPR002376">
    <property type="entry name" value="Formyl_transf_N"/>
</dbReference>
<dbReference type="InterPro" id="IPR044135">
    <property type="entry name" value="Met-tRNA-FMT_C"/>
</dbReference>
<dbReference type="HAMAP" id="MF_00182">
    <property type="entry name" value="Formyl_trans"/>
    <property type="match status" value="1"/>
</dbReference>
<dbReference type="Pfam" id="PF02911">
    <property type="entry name" value="Formyl_trans_C"/>
    <property type="match status" value="1"/>
</dbReference>
<dbReference type="Pfam" id="PF00551">
    <property type="entry name" value="Formyl_trans_N"/>
    <property type="match status" value="1"/>
</dbReference>
<dbReference type="EC" id="2.1.2.9" evidence="3 8"/>
<dbReference type="Gene3D" id="3.10.25.10">
    <property type="entry name" value="Formyl transferase, C-terminal domain"/>
    <property type="match status" value="1"/>
</dbReference>
<dbReference type="InterPro" id="IPR005794">
    <property type="entry name" value="Fmt"/>
</dbReference>
<feature type="binding site" evidence="8">
    <location>
        <begin position="111"/>
        <end position="114"/>
    </location>
    <ligand>
        <name>(6S)-5,6,7,8-tetrahydrofolate</name>
        <dbReference type="ChEBI" id="CHEBI:57453"/>
    </ligand>
</feature>
<proteinExistence type="inferred from homology"/>
<organism evidence="11 12">
    <name type="scientific">Aureimonas altamirensis</name>
    <dbReference type="NCBI Taxonomy" id="370622"/>
    <lineage>
        <taxon>Bacteria</taxon>
        <taxon>Pseudomonadati</taxon>
        <taxon>Pseudomonadota</taxon>
        <taxon>Alphaproteobacteria</taxon>
        <taxon>Hyphomicrobiales</taxon>
        <taxon>Aurantimonadaceae</taxon>
        <taxon>Aureimonas</taxon>
    </lineage>
</organism>
<dbReference type="PROSITE" id="PS00373">
    <property type="entry name" value="GART"/>
    <property type="match status" value="1"/>
</dbReference>
<dbReference type="GO" id="GO:0004479">
    <property type="term" value="F:methionyl-tRNA formyltransferase activity"/>
    <property type="evidence" value="ECO:0007669"/>
    <property type="project" value="UniProtKB-UniRule"/>
</dbReference>
<dbReference type="OrthoDB" id="9802815at2"/>
<protein>
    <recommendedName>
        <fullName evidence="4 8">Methionyl-tRNA formyltransferase</fullName>
        <ecNumber evidence="3 8">2.1.2.9</ecNumber>
    </recommendedName>
</protein>
<keyword evidence="6 8" id="KW-0648">Protein biosynthesis</keyword>
<feature type="domain" description="Formyl transferase C-terminal" evidence="10">
    <location>
        <begin position="211"/>
        <end position="306"/>
    </location>
</feature>
<dbReference type="CDD" id="cd08704">
    <property type="entry name" value="Met_tRNA_FMT_C"/>
    <property type="match status" value="1"/>
</dbReference>
<dbReference type="NCBIfam" id="TIGR00460">
    <property type="entry name" value="fmt"/>
    <property type="match status" value="1"/>
</dbReference>
<gene>
    <name evidence="8" type="primary">fmt</name>
    <name evidence="11" type="ORF">LA66_04560</name>
</gene>
<dbReference type="InterPro" id="IPR001555">
    <property type="entry name" value="GART_AS"/>
</dbReference>
<dbReference type="CDD" id="cd08646">
    <property type="entry name" value="FMT_core_Met-tRNA-FMT_N"/>
    <property type="match status" value="1"/>
</dbReference>